<proteinExistence type="inferred from homology"/>
<dbReference type="InterPro" id="IPR050985">
    <property type="entry name" value="Alpha-glycosidase_related"/>
</dbReference>
<comment type="caution">
    <text evidence="8">The sequence shown here is derived from an EMBL/GenBank/DDBJ whole genome shotgun (WGS) entry which is preliminary data.</text>
</comment>
<gene>
    <name evidence="8" type="ORF">D7Z26_24160</name>
</gene>
<evidence type="ECO:0000313" key="9">
    <source>
        <dbReference type="Proteomes" id="UP000282076"/>
    </source>
</evidence>
<dbReference type="PANTHER" id="PTHR43053">
    <property type="entry name" value="GLYCOSIDASE FAMILY 31"/>
    <property type="match status" value="1"/>
</dbReference>
<evidence type="ECO:0000313" key="8">
    <source>
        <dbReference type="EMBL" id="RKP46706.1"/>
    </source>
</evidence>
<protein>
    <recommendedName>
        <fullName evidence="2 5">Alpha-galactosidase</fullName>
        <ecNumber evidence="2 5">3.2.1.22</ecNumber>
    </recommendedName>
</protein>
<dbReference type="InterPro" id="IPR002252">
    <property type="entry name" value="Glyco_hydro_36"/>
</dbReference>
<dbReference type="PRINTS" id="PR00743">
    <property type="entry name" value="GLHYDRLASE36"/>
</dbReference>
<dbReference type="GO" id="GO:0016052">
    <property type="term" value="P:carbohydrate catabolic process"/>
    <property type="evidence" value="ECO:0007669"/>
    <property type="project" value="InterPro"/>
</dbReference>
<name>A0A494XE16_9BACL</name>
<dbReference type="Pfam" id="PF16875">
    <property type="entry name" value="Glyco_hydro_36N"/>
    <property type="match status" value="1"/>
</dbReference>
<evidence type="ECO:0000256" key="1">
    <source>
        <dbReference type="ARBA" id="ARBA00001255"/>
    </source>
</evidence>
<dbReference type="InterPro" id="IPR031704">
    <property type="entry name" value="Glyco_hydro_36_N"/>
</dbReference>
<evidence type="ECO:0000256" key="3">
    <source>
        <dbReference type="ARBA" id="ARBA00022801"/>
    </source>
</evidence>
<dbReference type="EC" id="3.2.1.22" evidence="2 5"/>
<dbReference type="AlphaFoldDB" id="A0A494XE16"/>
<evidence type="ECO:0000259" key="7">
    <source>
        <dbReference type="Pfam" id="PF16875"/>
    </source>
</evidence>
<accession>A0A494XE16</accession>
<evidence type="ECO:0000256" key="6">
    <source>
        <dbReference type="PIRSR" id="PIRSR005536-1"/>
    </source>
</evidence>
<dbReference type="Gene3D" id="2.60.40.1180">
    <property type="entry name" value="Golgi alpha-mannosidase II"/>
    <property type="match status" value="1"/>
</dbReference>
<dbReference type="CDD" id="cd14791">
    <property type="entry name" value="GH36"/>
    <property type="match status" value="1"/>
</dbReference>
<dbReference type="EMBL" id="RBZM01000012">
    <property type="protein sequence ID" value="RKP46706.1"/>
    <property type="molecule type" value="Genomic_DNA"/>
</dbReference>
<keyword evidence="4 5" id="KW-0326">Glycosidase</keyword>
<dbReference type="OrthoDB" id="9758822at2"/>
<dbReference type="SUPFAM" id="SSF51445">
    <property type="entry name" value="(Trans)glycosidases"/>
    <property type="match status" value="1"/>
</dbReference>
<dbReference type="Gene3D" id="2.70.98.60">
    <property type="entry name" value="alpha-galactosidase from lactobacil brevis"/>
    <property type="match status" value="1"/>
</dbReference>
<comment type="catalytic activity">
    <reaction evidence="1 5">
        <text>Hydrolysis of terminal, non-reducing alpha-D-galactose residues in alpha-D-galactosides, including galactose oligosaccharides, galactomannans and galactolipids.</text>
        <dbReference type="EC" id="3.2.1.22"/>
    </reaction>
</comment>
<dbReference type="RefSeq" id="WP_120979607.1">
    <property type="nucleotide sequence ID" value="NZ_RBZM01000012.1"/>
</dbReference>
<dbReference type="InterPro" id="IPR013780">
    <property type="entry name" value="Glyco_hydro_b"/>
</dbReference>
<dbReference type="PANTHER" id="PTHR43053:SF3">
    <property type="entry name" value="ALPHA-GALACTOSIDASE C-RELATED"/>
    <property type="match status" value="1"/>
</dbReference>
<dbReference type="Proteomes" id="UP000282076">
    <property type="component" value="Unassembled WGS sequence"/>
</dbReference>
<reference evidence="8 9" key="1">
    <citation type="submission" date="2018-10" db="EMBL/GenBank/DDBJ databases">
        <title>Cohnella sp. M2MS4P-1, whole genome shotgun sequence.</title>
        <authorList>
            <person name="Tuo L."/>
        </authorList>
    </citation>
    <scope>NUCLEOTIDE SEQUENCE [LARGE SCALE GENOMIC DNA]</scope>
    <source>
        <strain evidence="8 9">M2MS4P-1</strain>
    </source>
</reference>
<keyword evidence="3 5" id="KW-0378">Hydrolase</keyword>
<evidence type="ECO:0000256" key="4">
    <source>
        <dbReference type="ARBA" id="ARBA00023295"/>
    </source>
</evidence>
<dbReference type="GO" id="GO:0004557">
    <property type="term" value="F:alpha-galactosidase activity"/>
    <property type="evidence" value="ECO:0007669"/>
    <property type="project" value="UniProtKB-UniRule"/>
</dbReference>
<sequence length="696" mass="79040">MTFPGTLDLSNEALRYELDLEKGAALRTFGLPDGAEWTSEDRPGREFAVFACGQRIDGQSAGLVVLGVDEQKDESPLSGSHSVTVKLRHDPTGLEIDSHTIVYRGTPVAEKWITVRNTVDEPVTIDRLDSFHLSLPLDEWQVLAYKSDWGAEFAPIVTPLRDAFIAETRQGRSSKDWHPWLTLLGSRGDLLTICPMWSGNWVLRCEPEEDGSFAVSGGLHDWEFSKVLEPGQQADSIRVVLTLGSGGDLNTVSIPLARVGRTHWYPRNELSRSLPIEWNHWWSYEDKIIDERAFLDNVEVAARLGMDICTLDAGWFGPADGQSEWYDYRGDWQSVNESRFPGGIRVLSDAVHGKGMKFGLWCEIEAVGKLARLANAHPSYVARRDGESLGYLCFGNPQVREWAFGTLDRLIREYRCDWIKLDFNLDPRAGCSCTDHGHGAGDGLFEHYYGYYAVLDQIRAKHPEVLLENCASGGLRIDLGMMRHAHTTFLSDTDWPEHGLQVFWGATTFLAPEVCLHWSYSEWLGQHPHQKFKPNDPALLPHQFDFYTRIAMLGGFGFSQKLPELPVWMLERIGYHIEDYHLVVRRFILEADLYRLTAQPEREGKGDRWAAFQYRMPEGNEHLLFVFRLSGAESERNIRLRDLNSDSLYELTWLSAEKVHTIRGAELLERGLLFAELAEEDSALLYIRELPAASRL</sequence>
<dbReference type="InterPro" id="IPR038417">
    <property type="entry name" value="Alpga-gal_N_sf"/>
</dbReference>
<dbReference type="Gene3D" id="3.20.20.70">
    <property type="entry name" value="Aldolase class I"/>
    <property type="match status" value="1"/>
</dbReference>
<feature type="active site" description="Nucleophile" evidence="6">
    <location>
        <position position="422"/>
    </location>
</feature>
<dbReference type="InterPro" id="IPR017853">
    <property type="entry name" value="GH"/>
</dbReference>
<evidence type="ECO:0000256" key="2">
    <source>
        <dbReference type="ARBA" id="ARBA00012755"/>
    </source>
</evidence>
<feature type="domain" description="Glycosyl hydrolase family 36 N-terminal" evidence="7">
    <location>
        <begin position="80"/>
        <end position="228"/>
    </location>
</feature>
<dbReference type="PIRSF" id="PIRSF005536">
    <property type="entry name" value="Agal"/>
    <property type="match status" value="1"/>
</dbReference>
<keyword evidence="9" id="KW-1185">Reference proteome</keyword>
<dbReference type="InterPro" id="IPR013785">
    <property type="entry name" value="Aldolase_TIM"/>
</dbReference>
<organism evidence="8 9">
    <name type="scientific">Cohnella endophytica</name>
    <dbReference type="NCBI Taxonomy" id="2419778"/>
    <lineage>
        <taxon>Bacteria</taxon>
        <taxon>Bacillati</taxon>
        <taxon>Bacillota</taxon>
        <taxon>Bacilli</taxon>
        <taxon>Bacillales</taxon>
        <taxon>Paenibacillaceae</taxon>
        <taxon>Cohnella</taxon>
    </lineage>
</organism>
<feature type="active site" description="Proton donor" evidence="6">
    <location>
        <position position="492"/>
    </location>
</feature>
<comment type="similarity">
    <text evidence="5">Belongs to the glycosyl hydrolase.</text>
</comment>
<dbReference type="Pfam" id="PF02065">
    <property type="entry name" value="Melibiase"/>
    <property type="match status" value="1"/>
</dbReference>
<evidence type="ECO:0000256" key="5">
    <source>
        <dbReference type="PIRNR" id="PIRNR005536"/>
    </source>
</evidence>